<evidence type="ECO:0000313" key="1">
    <source>
        <dbReference type="EMBL" id="CAB4124753.1"/>
    </source>
</evidence>
<protein>
    <submittedName>
        <fullName evidence="1">Uncharacterized protein</fullName>
    </submittedName>
</protein>
<sequence>MDAPERLTLKYMLDGHWKMEGKYPPNHFVAPVEYVREDLANAGEKKMAQLQAAFGMVSDQRDKLAAAPRVKELESAFQKVLVFCDICDYTEGVAYKTKELMEELKIDQGGF</sequence>
<evidence type="ECO:0000313" key="2">
    <source>
        <dbReference type="EMBL" id="CAB5221015.1"/>
    </source>
</evidence>
<accession>A0A6J5KUX4</accession>
<proteinExistence type="predicted"/>
<dbReference type="EMBL" id="LR796181">
    <property type="protein sequence ID" value="CAB4124753.1"/>
    <property type="molecule type" value="Genomic_DNA"/>
</dbReference>
<name>A0A6J5KUX4_9CAUD</name>
<gene>
    <name evidence="2" type="ORF">UFOVP246_70</name>
    <name evidence="1" type="ORF">UFOVP59_45</name>
</gene>
<dbReference type="EMBL" id="LR798291">
    <property type="protein sequence ID" value="CAB5221015.1"/>
    <property type="molecule type" value="Genomic_DNA"/>
</dbReference>
<reference evidence="1" key="1">
    <citation type="submission" date="2020-04" db="EMBL/GenBank/DDBJ databases">
        <authorList>
            <person name="Chiriac C."/>
            <person name="Salcher M."/>
            <person name="Ghai R."/>
            <person name="Kavagutti S V."/>
        </authorList>
    </citation>
    <scope>NUCLEOTIDE SEQUENCE</scope>
</reference>
<organism evidence="1">
    <name type="scientific">uncultured Caudovirales phage</name>
    <dbReference type="NCBI Taxonomy" id="2100421"/>
    <lineage>
        <taxon>Viruses</taxon>
        <taxon>Duplodnaviria</taxon>
        <taxon>Heunggongvirae</taxon>
        <taxon>Uroviricota</taxon>
        <taxon>Caudoviricetes</taxon>
        <taxon>Peduoviridae</taxon>
        <taxon>Maltschvirus</taxon>
        <taxon>Maltschvirus maltsch</taxon>
    </lineage>
</organism>